<dbReference type="PROSITE" id="PS00134">
    <property type="entry name" value="TRYPSIN_HIS"/>
    <property type="match status" value="1"/>
</dbReference>
<dbReference type="STRING" id="139723.A0A182MQY0"/>
<evidence type="ECO:0000313" key="6">
    <source>
        <dbReference type="Proteomes" id="UP000075883"/>
    </source>
</evidence>
<dbReference type="SMART" id="SM00020">
    <property type="entry name" value="Tryp_SPc"/>
    <property type="match status" value="1"/>
</dbReference>
<dbReference type="GO" id="GO:0004252">
    <property type="term" value="F:serine-type endopeptidase activity"/>
    <property type="evidence" value="ECO:0007669"/>
    <property type="project" value="InterPro"/>
</dbReference>
<evidence type="ECO:0000256" key="1">
    <source>
        <dbReference type="ARBA" id="ARBA00023157"/>
    </source>
</evidence>
<evidence type="ECO:0000313" key="5">
    <source>
        <dbReference type="EnsemblMetazoa" id="ACUA024144-PA"/>
    </source>
</evidence>
<sequence length="260" mass="28790">MKRLIFIIFSTIVTLGHSLRPPIIEGTEANPHEFPYQVSLQWNFNNGSRPMHFCSGSILNREWILTAAHCNDTIASVGWYEVVAGVNNIVDEEPGAQRRNITRFIQHPSYMMSTIKNDIAVLRLSEPLDLNANIKTMSLAPASTLILQTEAKFAGWGSISKTMVNVFPDELMKVTLPLRTLEECSGMGNVDKSQICAGGYRNVTGCTADSGGPLTINIKGEQVQIGVASFGEKPCMAREPIVFSSVLYFYEWIQTAIKDE</sequence>
<reference evidence="6" key="1">
    <citation type="submission" date="2013-09" db="EMBL/GenBank/DDBJ databases">
        <title>The Genome Sequence of Anopheles culicifacies species A.</title>
        <authorList>
            <consortium name="The Broad Institute Genomics Platform"/>
            <person name="Neafsey D.E."/>
            <person name="Besansky N."/>
            <person name="Howell P."/>
            <person name="Walton C."/>
            <person name="Young S.K."/>
            <person name="Zeng Q."/>
            <person name="Gargeya S."/>
            <person name="Fitzgerald M."/>
            <person name="Haas B."/>
            <person name="Abouelleil A."/>
            <person name="Allen A.W."/>
            <person name="Alvarado L."/>
            <person name="Arachchi H.M."/>
            <person name="Berlin A.M."/>
            <person name="Chapman S.B."/>
            <person name="Gainer-Dewar J."/>
            <person name="Goldberg J."/>
            <person name="Griggs A."/>
            <person name="Gujja S."/>
            <person name="Hansen M."/>
            <person name="Howarth C."/>
            <person name="Imamovic A."/>
            <person name="Ireland A."/>
            <person name="Larimer J."/>
            <person name="McCowan C."/>
            <person name="Murphy C."/>
            <person name="Pearson M."/>
            <person name="Poon T.W."/>
            <person name="Priest M."/>
            <person name="Roberts A."/>
            <person name="Saif S."/>
            <person name="Shea T."/>
            <person name="Sisk P."/>
            <person name="Sykes S."/>
            <person name="Wortman J."/>
            <person name="Nusbaum C."/>
            <person name="Birren B."/>
        </authorList>
    </citation>
    <scope>NUCLEOTIDE SEQUENCE [LARGE SCALE GENOMIC DNA]</scope>
    <source>
        <strain evidence="6">A-37</strain>
    </source>
</reference>
<dbReference type="VEuPathDB" id="VectorBase:ACUA024144"/>
<proteinExistence type="inferred from homology"/>
<keyword evidence="1" id="KW-1015">Disulfide bond</keyword>
<protein>
    <recommendedName>
        <fullName evidence="4">Peptidase S1 domain-containing protein</fullName>
    </recommendedName>
</protein>
<dbReference type="InterPro" id="IPR009003">
    <property type="entry name" value="Peptidase_S1_PA"/>
</dbReference>
<feature type="chain" id="PRO_5008128670" description="Peptidase S1 domain-containing protein" evidence="3">
    <location>
        <begin position="19"/>
        <end position="260"/>
    </location>
</feature>
<dbReference type="GO" id="GO:0006508">
    <property type="term" value="P:proteolysis"/>
    <property type="evidence" value="ECO:0007669"/>
    <property type="project" value="InterPro"/>
</dbReference>
<dbReference type="PROSITE" id="PS50240">
    <property type="entry name" value="TRYPSIN_DOM"/>
    <property type="match status" value="1"/>
</dbReference>
<dbReference type="EnsemblMetazoa" id="ACUA024144-RA">
    <property type="protein sequence ID" value="ACUA024144-PA"/>
    <property type="gene ID" value="ACUA024144"/>
</dbReference>
<reference evidence="5" key="2">
    <citation type="submission" date="2020-05" db="UniProtKB">
        <authorList>
            <consortium name="EnsemblMetazoa"/>
        </authorList>
    </citation>
    <scope>IDENTIFICATION</scope>
    <source>
        <strain evidence="5">A-37</strain>
    </source>
</reference>
<keyword evidence="3" id="KW-0732">Signal</keyword>
<dbReference type="InterPro" id="IPR043504">
    <property type="entry name" value="Peptidase_S1_PA_chymotrypsin"/>
</dbReference>
<dbReference type="AlphaFoldDB" id="A0A182MQY0"/>
<name>A0A182MQY0_9DIPT</name>
<dbReference type="Gene3D" id="2.40.10.10">
    <property type="entry name" value="Trypsin-like serine proteases"/>
    <property type="match status" value="1"/>
</dbReference>
<dbReference type="EMBL" id="AXCM01002655">
    <property type="status" value="NOT_ANNOTATED_CDS"/>
    <property type="molecule type" value="Genomic_DNA"/>
</dbReference>
<comment type="similarity">
    <text evidence="2">Belongs to the peptidase S1 family. CLIP subfamily.</text>
</comment>
<evidence type="ECO:0000259" key="4">
    <source>
        <dbReference type="PROSITE" id="PS50240"/>
    </source>
</evidence>
<dbReference type="Proteomes" id="UP000075883">
    <property type="component" value="Unassembled WGS sequence"/>
</dbReference>
<dbReference type="InterPro" id="IPR018114">
    <property type="entry name" value="TRYPSIN_HIS"/>
</dbReference>
<dbReference type="PANTHER" id="PTHR24250:SF50">
    <property type="entry name" value="PEPTIDASE S1 DOMAIN-CONTAINING PROTEIN"/>
    <property type="match status" value="1"/>
</dbReference>
<accession>A0A182MQY0</accession>
<evidence type="ECO:0000256" key="3">
    <source>
        <dbReference type="SAM" id="SignalP"/>
    </source>
</evidence>
<organism evidence="5 6">
    <name type="scientific">Anopheles culicifacies</name>
    <dbReference type="NCBI Taxonomy" id="139723"/>
    <lineage>
        <taxon>Eukaryota</taxon>
        <taxon>Metazoa</taxon>
        <taxon>Ecdysozoa</taxon>
        <taxon>Arthropoda</taxon>
        <taxon>Hexapoda</taxon>
        <taxon>Insecta</taxon>
        <taxon>Pterygota</taxon>
        <taxon>Neoptera</taxon>
        <taxon>Endopterygota</taxon>
        <taxon>Diptera</taxon>
        <taxon>Nematocera</taxon>
        <taxon>Culicoidea</taxon>
        <taxon>Culicidae</taxon>
        <taxon>Anophelinae</taxon>
        <taxon>Anopheles</taxon>
        <taxon>culicifacies species complex</taxon>
    </lineage>
</organism>
<feature type="signal peptide" evidence="3">
    <location>
        <begin position="1"/>
        <end position="18"/>
    </location>
</feature>
<dbReference type="FunFam" id="2.40.10.10:FF:000068">
    <property type="entry name" value="transmembrane protease serine 2"/>
    <property type="match status" value="1"/>
</dbReference>
<dbReference type="CDD" id="cd00190">
    <property type="entry name" value="Tryp_SPc"/>
    <property type="match status" value="1"/>
</dbReference>
<dbReference type="SUPFAM" id="SSF50494">
    <property type="entry name" value="Trypsin-like serine proteases"/>
    <property type="match status" value="1"/>
</dbReference>
<keyword evidence="6" id="KW-1185">Reference proteome</keyword>
<dbReference type="InterPro" id="IPR001254">
    <property type="entry name" value="Trypsin_dom"/>
</dbReference>
<evidence type="ECO:0000256" key="2">
    <source>
        <dbReference type="ARBA" id="ARBA00024195"/>
    </source>
</evidence>
<dbReference type="Pfam" id="PF00089">
    <property type="entry name" value="Trypsin"/>
    <property type="match status" value="1"/>
</dbReference>
<dbReference type="PRINTS" id="PR00722">
    <property type="entry name" value="CHYMOTRYPSIN"/>
</dbReference>
<dbReference type="InterPro" id="IPR001314">
    <property type="entry name" value="Peptidase_S1A"/>
</dbReference>
<feature type="domain" description="Peptidase S1" evidence="4">
    <location>
        <begin position="23"/>
        <end position="258"/>
    </location>
</feature>
<dbReference type="PANTHER" id="PTHR24250">
    <property type="entry name" value="CHYMOTRYPSIN-RELATED"/>
    <property type="match status" value="1"/>
</dbReference>